<dbReference type="CDD" id="cd00657">
    <property type="entry name" value="Ferritin_like"/>
    <property type="match status" value="1"/>
</dbReference>
<evidence type="ECO:0000313" key="2">
    <source>
        <dbReference type="Proteomes" id="UP001465426"/>
    </source>
</evidence>
<sequence>MRQTDLLSKISNAIDGEYSAIACYQKLKNLAPTKKEKTVINEIRKDEISHFNTFSNLYTQLTGKKHTPHISEHCPDDYSKGIDFAFNDEQQTVDMYLDIAYQTDNIKLRDEFLRAVHDEQNHAVWFLYFMK</sequence>
<dbReference type="InterPro" id="IPR009078">
    <property type="entry name" value="Ferritin-like_SF"/>
</dbReference>
<dbReference type="EMBL" id="JBBMFN010000122">
    <property type="protein sequence ID" value="MEQ2468597.1"/>
    <property type="molecule type" value="Genomic_DNA"/>
</dbReference>
<dbReference type="Gene3D" id="1.20.120.660">
    <property type="entry name" value="IL-4 antagonist (De novo design) like domain"/>
    <property type="match status" value="1"/>
</dbReference>
<dbReference type="SUPFAM" id="SSF47240">
    <property type="entry name" value="Ferritin-like"/>
    <property type="match status" value="1"/>
</dbReference>
<keyword evidence="2" id="KW-1185">Reference proteome</keyword>
<name>A0ABV1F5F2_9BACI</name>
<organism evidence="1 2">
    <name type="scientific">Niallia hominis</name>
    <dbReference type="NCBI Taxonomy" id="3133173"/>
    <lineage>
        <taxon>Bacteria</taxon>
        <taxon>Bacillati</taxon>
        <taxon>Bacillota</taxon>
        <taxon>Bacilli</taxon>
        <taxon>Bacillales</taxon>
        <taxon>Bacillaceae</taxon>
        <taxon>Niallia</taxon>
    </lineage>
</organism>
<gene>
    <name evidence="1" type="ORF">WMO63_23375</name>
</gene>
<proteinExistence type="predicted"/>
<protein>
    <submittedName>
        <fullName evidence="1">Ferritin-like domain-containing protein</fullName>
    </submittedName>
</protein>
<dbReference type="Proteomes" id="UP001465426">
    <property type="component" value="Unassembled WGS sequence"/>
</dbReference>
<evidence type="ECO:0000313" key="1">
    <source>
        <dbReference type="EMBL" id="MEQ2468597.1"/>
    </source>
</evidence>
<dbReference type="Gene3D" id="1.20.5.420">
    <property type="entry name" value="Immunoglobulin FC, subunit C"/>
    <property type="match status" value="1"/>
</dbReference>
<dbReference type="RefSeq" id="WP_251629932.1">
    <property type="nucleotide sequence ID" value="NZ_JBBMFN010000122.1"/>
</dbReference>
<comment type="caution">
    <text evidence="1">The sequence shown here is derived from an EMBL/GenBank/DDBJ whole genome shotgun (WGS) entry which is preliminary data.</text>
</comment>
<reference evidence="1 2" key="1">
    <citation type="submission" date="2024-03" db="EMBL/GenBank/DDBJ databases">
        <title>Human intestinal bacterial collection.</title>
        <authorList>
            <person name="Pauvert C."/>
            <person name="Hitch T.C.A."/>
            <person name="Clavel T."/>
        </authorList>
    </citation>
    <scope>NUCLEOTIDE SEQUENCE [LARGE SCALE GENOMIC DNA]</scope>
    <source>
        <strain evidence="1 2">CLA-SR-H024</strain>
    </source>
</reference>
<accession>A0ABV1F5F2</accession>